<dbReference type="SUPFAM" id="SSF49503">
    <property type="entry name" value="Cupredoxins"/>
    <property type="match status" value="1"/>
</dbReference>
<dbReference type="GO" id="GO:0009055">
    <property type="term" value="F:electron transfer activity"/>
    <property type="evidence" value="ECO:0007669"/>
    <property type="project" value="InterPro"/>
</dbReference>
<keyword evidence="5" id="KW-1185">Reference proteome</keyword>
<accession>A0A1G8VRH8</accession>
<dbReference type="Proteomes" id="UP000198856">
    <property type="component" value="Unassembled WGS sequence"/>
</dbReference>
<keyword evidence="1" id="KW-0479">Metal-binding</keyword>
<dbReference type="PROSITE" id="PS51257">
    <property type="entry name" value="PROKAR_LIPOPROTEIN"/>
    <property type="match status" value="1"/>
</dbReference>
<dbReference type="EMBL" id="FNFC01000007">
    <property type="protein sequence ID" value="SDJ68599.1"/>
    <property type="molecule type" value="Genomic_DNA"/>
</dbReference>
<keyword evidence="2" id="KW-0186">Copper</keyword>
<evidence type="ECO:0000256" key="1">
    <source>
        <dbReference type="ARBA" id="ARBA00022723"/>
    </source>
</evidence>
<feature type="domain" description="Blue (type 1) copper" evidence="3">
    <location>
        <begin position="63"/>
        <end position="153"/>
    </location>
</feature>
<reference evidence="4 5" key="1">
    <citation type="submission" date="2016-10" db="EMBL/GenBank/DDBJ databases">
        <authorList>
            <person name="de Groot N.N."/>
        </authorList>
    </citation>
    <scope>NUCLEOTIDE SEQUENCE [LARGE SCALE GENOMIC DNA]</scope>
    <source>
        <strain evidence="4 5">IBRC-M10015</strain>
    </source>
</reference>
<dbReference type="InterPro" id="IPR008972">
    <property type="entry name" value="Cupredoxin"/>
</dbReference>
<dbReference type="Gene3D" id="2.60.40.420">
    <property type="entry name" value="Cupredoxins - blue copper proteins"/>
    <property type="match status" value="1"/>
</dbReference>
<dbReference type="STRING" id="890420.SAMN05216226_107113"/>
<dbReference type="InterPro" id="IPR006311">
    <property type="entry name" value="TAT_signal"/>
</dbReference>
<dbReference type="Pfam" id="PF00127">
    <property type="entry name" value="Copper-bind"/>
    <property type="match status" value="1"/>
</dbReference>
<protein>
    <submittedName>
        <fullName evidence="4">Plastocyanin</fullName>
    </submittedName>
</protein>
<dbReference type="RefSeq" id="WP_092702037.1">
    <property type="nucleotide sequence ID" value="NZ_FNFC01000007.1"/>
</dbReference>
<proteinExistence type="predicted"/>
<evidence type="ECO:0000313" key="5">
    <source>
        <dbReference type="Proteomes" id="UP000198856"/>
    </source>
</evidence>
<sequence length="195" mass="20763">MTPQLSRRDALRVTGGVAAAALAGCVGGFAGGESDDEPPENAGELGVPAETFTVKVTSRPFPEFKPQVVHVSPGTRVEWVVETGRHNVTGYHEDNHPPHRTTPQAAAWGSDLMTGPGSSYTHTFETEGVYDYVDTQQVCVSHEIAGNVGRVVVGWPEPADEPALAEPQPDLPSQVANALAQFNEQTRPVLEDGPE</sequence>
<dbReference type="InterPro" id="IPR000923">
    <property type="entry name" value="BlueCu_1"/>
</dbReference>
<dbReference type="OrthoDB" id="4392at2157"/>
<gene>
    <name evidence="4" type="ORF">SAMN05216226_107113</name>
</gene>
<evidence type="ECO:0000313" key="4">
    <source>
        <dbReference type="EMBL" id="SDJ68599.1"/>
    </source>
</evidence>
<dbReference type="PROSITE" id="PS51318">
    <property type="entry name" value="TAT"/>
    <property type="match status" value="1"/>
</dbReference>
<dbReference type="AlphaFoldDB" id="A0A1G8VRH8"/>
<evidence type="ECO:0000259" key="3">
    <source>
        <dbReference type="Pfam" id="PF00127"/>
    </source>
</evidence>
<name>A0A1G8VRH8_9EURY</name>
<dbReference type="GO" id="GO:0005507">
    <property type="term" value="F:copper ion binding"/>
    <property type="evidence" value="ECO:0007669"/>
    <property type="project" value="InterPro"/>
</dbReference>
<organism evidence="4 5">
    <name type="scientific">Halovenus aranensis</name>
    <dbReference type="NCBI Taxonomy" id="890420"/>
    <lineage>
        <taxon>Archaea</taxon>
        <taxon>Methanobacteriati</taxon>
        <taxon>Methanobacteriota</taxon>
        <taxon>Stenosarchaea group</taxon>
        <taxon>Halobacteria</taxon>
        <taxon>Halobacteriales</taxon>
        <taxon>Haloarculaceae</taxon>
        <taxon>Halovenus</taxon>
    </lineage>
</organism>
<evidence type="ECO:0000256" key="2">
    <source>
        <dbReference type="ARBA" id="ARBA00023008"/>
    </source>
</evidence>